<gene>
    <name evidence="2" type="ORF">PR048_029271</name>
</gene>
<feature type="compositionally biased region" description="Basic and acidic residues" evidence="1">
    <location>
        <begin position="43"/>
        <end position="73"/>
    </location>
</feature>
<evidence type="ECO:0000256" key="1">
    <source>
        <dbReference type="SAM" id="MobiDB-lite"/>
    </source>
</evidence>
<evidence type="ECO:0000313" key="2">
    <source>
        <dbReference type="EMBL" id="KAJ8870250.1"/>
    </source>
</evidence>
<dbReference type="Proteomes" id="UP001159363">
    <property type="component" value="Chromosome 12"/>
</dbReference>
<protein>
    <submittedName>
        <fullName evidence="2">Uncharacterized protein</fullName>
    </submittedName>
</protein>
<reference evidence="2 3" key="1">
    <citation type="submission" date="2023-02" db="EMBL/GenBank/DDBJ databases">
        <title>LHISI_Scaffold_Assembly.</title>
        <authorList>
            <person name="Stuart O.P."/>
            <person name="Cleave R."/>
            <person name="Magrath M.J.L."/>
            <person name="Mikheyev A.S."/>
        </authorList>
    </citation>
    <scope>NUCLEOTIDE SEQUENCE [LARGE SCALE GENOMIC DNA]</scope>
    <source>
        <strain evidence="2">Daus_M_001</strain>
        <tissue evidence="2">Leg muscle</tissue>
    </source>
</reference>
<accession>A0ABQ9GCW6</accession>
<dbReference type="EMBL" id="JARBHB010000013">
    <property type="protein sequence ID" value="KAJ8870250.1"/>
    <property type="molecule type" value="Genomic_DNA"/>
</dbReference>
<name>A0ABQ9GCW6_9NEOP</name>
<organism evidence="2 3">
    <name type="scientific">Dryococelus australis</name>
    <dbReference type="NCBI Taxonomy" id="614101"/>
    <lineage>
        <taxon>Eukaryota</taxon>
        <taxon>Metazoa</taxon>
        <taxon>Ecdysozoa</taxon>
        <taxon>Arthropoda</taxon>
        <taxon>Hexapoda</taxon>
        <taxon>Insecta</taxon>
        <taxon>Pterygota</taxon>
        <taxon>Neoptera</taxon>
        <taxon>Polyneoptera</taxon>
        <taxon>Phasmatodea</taxon>
        <taxon>Verophasmatodea</taxon>
        <taxon>Anareolatae</taxon>
        <taxon>Phasmatidae</taxon>
        <taxon>Eurycanthinae</taxon>
        <taxon>Dryococelus</taxon>
    </lineage>
</organism>
<evidence type="ECO:0000313" key="3">
    <source>
        <dbReference type="Proteomes" id="UP001159363"/>
    </source>
</evidence>
<keyword evidence="3" id="KW-1185">Reference proteome</keyword>
<feature type="region of interest" description="Disordered" evidence="1">
    <location>
        <begin position="1"/>
        <end position="90"/>
    </location>
</feature>
<comment type="caution">
    <text evidence="2">The sequence shown here is derived from an EMBL/GenBank/DDBJ whole genome shotgun (WGS) entry which is preliminary data.</text>
</comment>
<proteinExistence type="predicted"/>
<sequence>MLLIGEFSRGSPVSPTPPRSGAAAYSPRSTLIDFSRPVIEMSLEQRRNERAGETRDPREDPPTNGIVRHDSHMRGSGVARPGIEPGSPCDVTAAASPVKCGGNRLSPASAISSSLRRRAAPPSIPIPIDSLISTASPPARSVLWTPGSHLAPGCTCLHSFPDFLRTSYTLSQKS</sequence>